<evidence type="ECO:0000313" key="1">
    <source>
        <dbReference type="EMBL" id="CAG6472929.1"/>
    </source>
</evidence>
<accession>A0A8D8BBG5</accession>
<dbReference type="AlphaFoldDB" id="A0A8D8BBG5"/>
<reference evidence="1" key="1">
    <citation type="submission" date="2021-05" db="EMBL/GenBank/DDBJ databases">
        <authorList>
            <person name="Alioto T."/>
            <person name="Alioto T."/>
            <person name="Gomez Garrido J."/>
        </authorList>
    </citation>
    <scope>NUCLEOTIDE SEQUENCE</scope>
</reference>
<protein>
    <submittedName>
        <fullName evidence="1">(northern house mosquito) hypothetical protein</fullName>
    </submittedName>
</protein>
<name>A0A8D8BBG5_CULPI</name>
<sequence length="222" mass="25577">MLLPVKFHPISIDRLLQDGRFLALGNLTIQRTSRGRSIEQPIFNLFVAQHVDLDGGILNAGHQLVQPVPLPNGLPFTDHLHQLLIQLLAVLLVRIFLDARLHNVADLTIVRHFIVQRVYRSVNVQFHRFFLFRKFVHNRAPDVAPGAEPIVVRQNLVDPERGLPLGHFRLRCGVFVRSEQVSVGTNRFWVEMRTFFGVKSPETETATKRFENARTRFCCFDR</sequence>
<organism evidence="1">
    <name type="scientific">Culex pipiens</name>
    <name type="common">House mosquito</name>
    <dbReference type="NCBI Taxonomy" id="7175"/>
    <lineage>
        <taxon>Eukaryota</taxon>
        <taxon>Metazoa</taxon>
        <taxon>Ecdysozoa</taxon>
        <taxon>Arthropoda</taxon>
        <taxon>Hexapoda</taxon>
        <taxon>Insecta</taxon>
        <taxon>Pterygota</taxon>
        <taxon>Neoptera</taxon>
        <taxon>Endopterygota</taxon>
        <taxon>Diptera</taxon>
        <taxon>Nematocera</taxon>
        <taxon>Culicoidea</taxon>
        <taxon>Culicidae</taxon>
        <taxon>Culicinae</taxon>
        <taxon>Culicini</taxon>
        <taxon>Culex</taxon>
        <taxon>Culex</taxon>
    </lineage>
</organism>
<dbReference type="EMBL" id="HBUE01071745">
    <property type="protein sequence ID" value="CAG6472929.1"/>
    <property type="molecule type" value="Transcribed_RNA"/>
</dbReference>
<proteinExistence type="predicted"/>